<dbReference type="Gene3D" id="1.10.10.60">
    <property type="entry name" value="Homeodomain-like"/>
    <property type="match status" value="2"/>
</dbReference>
<feature type="domain" description="Myb-like" evidence="2">
    <location>
        <begin position="137"/>
        <end position="187"/>
    </location>
</feature>
<gene>
    <name evidence="3" type="ORF">P154DRAFT_151876</name>
</gene>
<dbReference type="PROSITE" id="PS50090">
    <property type="entry name" value="MYB_LIKE"/>
    <property type="match status" value="1"/>
</dbReference>
<dbReference type="SMART" id="SM00717">
    <property type="entry name" value="SANT"/>
    <property type="match status" value="2"/>
</dbReference>
<dbReference type="SUPFAM" id="SSF46689">
    <property type="entry name" value="Homeodomain-like"/>
    <property type="match status" value="2"/>
</dbReference>
<dbReference type="Proteomes" id="UP000799779">
    <property type="component" value="Unassembled WGS sequence"/>
</dbReference>
<name>A0A6A5WMC6_9PLEO</name>
<dbReference type="CDD" id="cd00167">
    <property type="entry name" value="SANT"/>
    <property type="match status" value="2"/>
</dbReference>
<organism evidence="3 4">
    <name type="scientific">Amniculicola lignicola CBS 123094</name>
    <dbReference type="NCBI Taxonomy" id="1392246"/>
    <lineage>
        <taxon>Eukaryota</taxon>
        <taxon>Fungi</taxon>
        <taxon>Dikarya</taxon>
        <taxon>Ascomycota</taxon>
        <taxon>Pezizomycotina</taxon>
        <taxon>Dothideomycetes</taxon>
        <taxon>Pleosporomycetidae</taxon>
        <taxon>Pleosporales</taxon>
        <taxon>Amniculicolaceae</taxon>
        <taxon>Amniculicola</taxon>
    </lineage>
</organism>
<evidence type="ECO:0000313" key="3">
    <source>
        <dbReference type="EMBL" id="KAF2002158.1"/>
    </source>
</evidence>
<proteinExistence type="predicted"/>
<reference evidence="3" key="1">
    <citation type="journal article" date="2020" name="Stud. Mycol.">
        <title>101 Dothideomycetes genomes: a test case for predicting lifestyles and emergence of pathogens.</title>
        <authorList>
            <person name="Haridas S."/>
            <person name="Albert R."/>
            <person name="Binder M."/>
            <person name="Bloem J."/>
            <person name="Labutti K."/>
            <person name="Salamov A."/>
            <person name="Andreopoulos B."/>
            <person name="Baker S."/>
            <person name="Barry K."/>
            <person name="Bills G."/>
            <person name="Bluhm B."/>
            <person name="Cannon C."/>
            <person name="Castanera R."/>
            <person name="Culley D."/>
            <person name="Daum C."/>
            <person name="Ezra D."/>
            <person name="Gonzalez J."/>
            <person name="Henrissat B."/>
            <person name="Kuo A."/>
            <person name="Liang C."/>
            <person name="Lipzen A."/>
            <person name="Lutzoni F."/>
            <person name="Magnuson J."/>
            <person name="Mondo S."/>
            <person name="Nolan M."/>
            <person name="Ohm R."/>
            <person name="Pangilinan J."/>
            <person name="Park H.-J."/>
            <person name="Ramirez L."/>
            <person name="Alfaro M."/>
            <person name="Sun H."/>
            <person name="Tritt A."/>
            <person name="Yoshinaga Y."/>
            <person name="Zwiers L.-H."/>
            <person name="Turgeon B."/>
            <person name="Goodwin S."/>
            <person name="Spatafora J."/>
            <person name="Crous P."/>
            <person name="Grigoriev I."/>
        </authorList>
    </citation>
    <scope>NUCLEOTIDE SEQUENCE</scope>
    <source>
        <strain evidence="3">CBS 123094</strain>
    </source>
</reference>
<dbReference type="InterPro" id="IPR001005">
    <property type="entry name" value="SANT/Myb"/>
</dbReference>
<dbReference type="InterPro" id="IPR009057">
    <property type="entry name" value="Homeodomain-like_sf"/>
</dbReference>
<feature type="region of interest" description="Disordered" evidence="1">
    <location>
        <begin position="233"/>
        <end position="271"/>
    </location>
</feature>
<dbReference type="AlphaFoldDB" id="A0A6A5WMC6"/>
<accession>A0A6A5WMC6</accession>
<feature type="region of interest" description="Disordered" evidence="1">
    <location>
        <begin position="1"/>
        <end position="147"/>
    </location>
</feature>
<dbReference type="EMBL" id="ML977579">
    <property type="protein sequence ID" value="KAF2002158.1"/>
    <property type="molecule type" value="Genomic_DNA"/>
</dbReference>
<protein>
    <recommendedName>
        <fullName evidence="2">Myb-like domain-containing protein</fullName>
    </recommendedName>
</protein>
<dbReference type="OrthoDB" id="2143914at2759"/>
<feature type="compositionally biased region" description="Polar residues" evidence="1">
    <location>
        <begin position="109"/>
        <end position="118"/>
    </location>
</feature>
<evidence type="ECO:0000256" key="1">
    <source>
        <dbReference type="SAM" id="MobiDB-lite"/>
    </source>
</evidence>
<dbReference type="Pfam" id="PF13921">
    <property type="entry name" value="Myb_DNA-bind_6"/>
    <property type="match status" value="1"/>
</dbReference>
<feature type="compositionally biased region" description="Basic and acidic residues" evidence="1">
    <location>
        <begin position="233"/>
        <end position="242"/>
    </location>
</feature>
<keyword evidence="4" id="KW-1185">Reference proteome</keyword>
<evidence type="ECO:0000259" key="2">
    <source>
        <dbReference type="PROSITE" id="PS50090"/>
    </source>
</evidence>
<evidence type="ECO:0000313" key="4">
    <source>
        <dbReference type="Proteomes" id="UP000799779"/>
    </source>
</evidence>
<sequence length="271" mass="30509">MSHQPPSSPYNVGGYGQQPHPSSSSSRKRSRPEDHLGLDLPNPLEQAHNPYDQPSSHLPVGHQTAQQGYPLPAYQQPVPPQAAPRPSHHHHHLPNQPDNNKRQRVDMAESSTSPQQQHHIGPPSMVGQEGMPQPAQRPRGPKLKFTPEDDTLLIDLKEKKNLTWKQIADFFPGRSSGTLQVRYCTKLKAKTTNWTDEMVQKLRGAMHDYETDRWRIIAQKVGNGFSPQACRDKAFEMQHEQVEPEEEDPEQTEYTQSQLGPGPSDPAAAFQ</sequence>